<name>A0A834H2U1_RHOSS</name>
<evidence type="ECO:0000256" key="1">
    <source>
        <dbReference type="SAM" id="SignalP"/>
    </source>
</evidence>
<dbReference type="InterPro" id="IPR011990">
    <property type="entry name" value="TPR-like_helical_dom_sf"/>
</dbReference>
<dbReference type="OrthoDB" id="1892356at2759"/>
<dbReference type="Gene3D" id="1.25.40.10">
    <property type="entry name" value="Tetratricopeptide repeat domain"/>
    <property type="match status" value="2"/>
</dbReference>
<dbReference type="GO" id="GO:0005739">
    <property type="term" value="C:mitochondrion"/>
    <property type="evidence" value="ECO:0007669"/>
    <property type="project" value="TreeGrafter"/>
</dbReference>
<protein>
    <recommendedName>
        <fullName evidence="4">Tetratricopeptide repeat (TPR)-like superfamily protein</fullName>
    </recommendedName>
</protein>
<keyword evidence="3" id="KW-1185">Reference proteome</keyword>
<reference evidence="2" key="1">
    <citation type="submission" date="2019-11" db="EMBL/GenBank/DDBJ databases">
        <authorList>
            <person name="Liu Y."/>
            <person name="Hou J."/>
            <person name="Li T.-Q."/>
            <person name="Guan C.-H."/>
            <person name="Wu X."/>
            <person name="Wu H.-Z."/>
            <person name="Ling F."/>
            <person name="Zhang R."/>
            <person name="Shi X.-G."/>
            <person name="Ren J.-P."/>
            <person name="Chen E.-F."/>
            <person name="Sun J.-M."/>
        </authorList>
    </citation>
    <scope>NUCLEOTIDE SEQUENCE</scope>
    <source>
        <strain evidence="2">Adult_tree_wgs_1</strain>
        <tissue evidence="2">Leaves</tissue>
    </source>
</reference>
<proteinExistence type="predicted"/>
<sequence length="550" mass="60045">MVPIAMELFGFALAIELFGFVPAIENRVKAVTEKEGEAGAEAMIRVATKLSRAAKTVARSIVFGRPPPVISHTPPLAPPPPPPPLLLSVRSLSTKTKTTTEGNPVALEMINYAISYARSGKSDKEDETYAQALLVLEQCLAIQQDDNSKGMVLLGMSTLFYERGNFSEAIDRLHKIEDLNISSMGVRVAATEALVGIYLELGQDDTASAVAEVCRQLMDAIKLEIGTGFVLEVLDARTKAIEGLVKLVRGKLKKAESFFLGVEDDKYFTGGLISVGNTGNVALSYGEFKHVQCDFSMEKKLYGMATREMPDDNKDFKIPYYLAACNMVSEEVEMAATCSLGQLESHLGNFGVAEEILTRALTIAEKHFGSHHPKVGVILTCIALMFRQKAMREQSSSLLIQEGLFRRALDLLKGPPLEVEGALAKDCRRDILALARVLVVDAIGVIVDILVKKTTEKPSLIIDVPLIIMVVHSNVTRVLGCMLQVFDYGYAGGYAETLCVQQNRKDEGEKLRSLAESAWRNPQLSLAEALDVSEHSSKVPVVDARISRVL</sequence>
<gene>
    <name evidence="2" type="ORF">RHSIM_Rhsim04G0158800</name>
</gene>
<evidence type="ECO:0008006" key="4">
    <source>
        <dbReference type="Google" id="ProtNLM"/>
    </source>
</evidence>
<organism evidence="2 3">
    <name type="scientific">Rhododendron simsii</name>
    <name type="common">Sims's rhododendron</name>
    <dbReference type="NCBI Taxonomy" id="118357"/>
    <lineage>
        <taxon>Eukaryota</taxon>
        <taxon>Viridiplantae</taxon>
        <taxon>Streptophyta</taxon>
        <taxon>Embryophyta</taxon>
        <taxon>Tracheophyta</taxon>
        <taxon>Spermatophyta</taxon>
        <taxon>Magnoliopsida</taxon>
        <taxon>eudicotyledons</taxon>
        <taxon>Gunneridae</taxon>
        <taxon>Pentapetalae</taxon>
        <taxon>asterids</taxon>
        <taxon>Ericales</taxon>
        <taxon>Ericaceae</taxon>
        <taxon>Ericoideae</taxon>
        <taxon>Rhodoreae</taxon>
        <taxon>Rhododendron</taxon>
    </lineage>
</organism>
<evidence type="ECO:0000313" key="2">
    <source>
        <dbReference type="EMBL" id="KAF7146505.1"/>
    </source>
</evidence>
<comment type="caution">
    <text evidence="2">The sequence shown here is derived from an EMBL/GenBank/DDBJ whole genome shotgun (WGS) entry which is preliminary data.</text>
</comment>
<dbReference type="EMBL" id="WJXA01000004">
    <property type="protein sequence ID" value="KAF7146505.1"/>
    <property type="molecule type" value="Genomic_DNA"/>
</dbReference>
<dbReference type="AlphaFoldDB" id="A0A834H2U1"/>
<dbReference type="Pfam" id="PF13374">
    <property type="entry name" value="TPR_10"/>
    <property type="match status" value="1"/>
</dbReference>
<dbReference type="PANTHER" id="PTHR47868">
    <property type="entry name" value="OS05G0457700 PROTEIN"/>
    <property type="match status" value="1"/>
</dbReference>
<accession>A0A834H2U1</accession>
<feature type="signal peptide" evidence="1">
    <location>
        <begin position="1"/>
        <end position="23"/>
    </location>
</feature>
<dbReference type="SUPFAM" id="SSF48452">
    <property type="entry name" value="TPR-like"/>
    <property type="match status" value="1"/>
</dbReference>
<dbReference type="Proteomes" id="UP000626092">
    <property type="component" value="Unassembled WGS sequence"/>
</dbReference>
<feature type="chain" id="PRO_5032870668" description="Tetratricopeptide repeat (TPR)-like superfamily protein" evidence="1">
    <location>
        <begin position="24"/>
        <end position="550"/>
    </location>
</feature>
<evidence type="ECO:0000313" key="3">
    <source>
        <dbReference type="Proteomes" id="UP000626092"/>
    </source>
</evidence>
<keyword evidence="1" id="KW-0732">Signal</keyword>
<dbReference type="PANTHER" id="PTHR47868:SF2">
    <property type="entry name" value="OS05G0457700 PROTEIN"/>
    <property type="match status" value="1"/>
</dbReference>